<organism evidence="2 3">
    <name type="scientific">Phyllostomus discolor</name>
    <name type="common">pale spear-nosed bat</name>
    <dbReference type="NCBI Taxonomy" id="89673"/>
    <lineage>
        <taxon>Eukaryota</taxon>
        <taxon>Metazoa</taxon>
        <taxon>Chordata</taxon>
        <taxon>Craniata</taxon>
        <taxon>Vertebrata</taxon>
        <taxon>Euteleostomi</taxon>
        <taxon>Mammalia</taxon>
        <taxon>Eutheria</taxon>
        <taxon>Laurasiatheria</taxon>
        <taxon>Chiroptera</taxon>
        <taxon>Yangochiroptera</taxon>
        <taxon>Phyllostomidae</taxon>
        <taxon>Phyllostominae</taxon>
        <taxon>Phyllostomus</taxon>
    </lineage>
</organism>
<reference evidence="2 3" key="1">
    <citation type="journal article" date="2020" name="Nature">
        <title>Six reference-quality genomes reveal evolution of bat adaptations.</title>
        <authorList>
            <person name="Jebb D."/>
            <person name="Huang Z."/>
            <person name="Pippel M."/>
            <person name="Hughes G.M."/>
            <person name="Lavrichenko K."/>
            <person name="Devanna P."/>
            <person name="Winkler S."/>
            <person name="Jermiin L.S."/>
            <person name="Skirmuntt E.C."/>
            <person name="Katzourakis A."/>
            <person name="Burkitt-Gray L."/>
            <person name="Ray D.A."/>
            <person name="Sullivan K.A.M."/>
            <person name="Roscito J.G."/>
            <person name="Kirilenko B.M."/>
            <person name="Davalos L.M."/>
            <person name="Corthals A.P."/>
            <person name="Power M.L."/>
            <person name="Jones G."/>
            <person name="Ransome R.D."/>
            <person name="Dechmann D.K.N."/>
            <person name="Locatelli A.G."/>
            <person name="Puechmaille S.J."/>
            <person name="Fedrigo O."/>
            <person name="Jarvis E.D."/>
            <person name="Hiller M."/>
            <person name="Vernes S.C."/>
            <person name="Myers E.W."/>
            <person name="Teeling E.C."/>
        </authorList>
    </citation>
    <scope>NUCLEOTIDE SEQUENCE [LARGE SCALE GENOMIC DNA]</scope>
    <source>
        <strain evidence="2">Bat1K_MPI-CBG_1</strain>
    </source>
</reference>
<evidence type="ECO:0000313" key="2">
    <source>
        <dbReference type="EMBL" id="KAF6084318.1"/>
    </source>
</evidence>
<gene>
    <name evidence="2" type="ORF">HJG60_008594</name>
</gene>
<evidence type="ECO:0000313" key="3">
    <source>
        <dbReference type="Proteomes" id="UP000664940"/>
    </source>
</evidence>
<evidence type="ECO:0000256" key="1">
    <source>
        <dbReference type="SAM" id="MobiDB-lite"/>
    </source>
</evidence>
<protein>
    <submittedName>
        <fullName evidence="2">Uncharacterized protein</fullName>
    </submittedName>
</protein>
<feature type="region of interest" description="Disordered" evidence="1">
    <location>
        <begin position="110"/>
        <end position="134"/>
    </location>
</feature>
<comment type="caution">
    <text evidence="2">The sequence shown here is derived from an EMBL/GenBank/DDBJ whole genome shotgun (WGS) entry which is preliminary data.</text>
</comment>
<sequence>MVLFLRAVGVYTLSSPRASPSPRAVHGSLPMAVIFSAPPQPHGSPPQWPPNLGFKSLWPIFLCSPISDSSHTRLHMPELISFQLYWAAIMSLGRCGPMSWSQSSLSSHADAVMQGTRPPPQLHLGGEVTSIPLA</sequence>
<dbReference type="EMBL" id="JABVXQ010000012">
    <property type="protein sequence ID" value="KAF6084318.1"/>
    <property type="molecule type" value="Genomic_DNA"/>
</dbReference>
<accession>A0A833YSX1</accession>
<dbReference type="AlphaFoldDB" id="A0A833YSX1"/>
<name>A0A833YSX1_9CHIR</name>
<proteinExistence type="predicted"/>
<dbReference type="Proteomes" id="UP000664940">
    <property type="component" value="Unassembled WGS sequence"/>
</dbReference>